<keyword evidence="2 4" id="KW-0012">Acyltransferase</keyword>
<dbReference type="NCBIfam" id="NF005840">
    <property type="entry name" value="PRK07757.1"/>
    <property type="match status" value="1"/>
</dbReference>
<dbReference type="InterPro" id="IPR000182">
    <property type="entry name" value="GNAT_dom"/>
</dbReference>
<accession>D5MFP4</accession>
<evidence type="ECO:0000256" key="2">
    <source>
        <dbReference type="ARBA" id="ARBA00023315"/>
    </source>
</evidence>
<dbReference type="InterPro" id="IPR050832">
    <property type="entry name" value="Bact_Acetyltransf"/>
</dbReference>
<protein>
    <submittedName>
        <fullName evidence="4">N-acetylglutamate synthase</fullName>
        <ecNumber evidence="4">2.3.1.1</ecNumber>
    </submittedName>
</protein>
<organism evidence="4 5">
    <name type="scientific">Methylomirabilis oxygeniifera</name>
    <dbReference type="NCBI Taxonomy" id="671143"/>
    <lineage>
        <taxon>Bacteria</taxon>
        <taxon>Candidatus Methylomirabilota</taxon>
        <taxon>Candidatus Methylomirabilia</taxon>
        <taxon>Candidatus Methylomirabilales</taxon>
        <taxon>Candidatus Methylomirabilaceae</taxon>
        <taxon>Candidatus Methylomirabilis</taxon>
    </lineage>
</organism>
<dbReference type="Gene3D" id="3.40.630.30">
    <property type="match status" value="1"/>
</dbReference>
<dbReference type="EC" id="2.3.1.1" evidence="4"/>
<dbReference type="STRING" id="671143.DAMO_1515"/>
<dbReference type="PANTHER" id="PTHR43877">
    <property type="entry name" value="AMINOALKYLPHOSPHONATE N-ACETYLTRANSFERASE-RELATED-RELATED"/>
    <property type="match status" value="1"/>
</dbReference>
<dbReference type="EMBL" id="FP565575">
    <property type="protein sequence ID" value="CBE68575.1"/>
    <property type="molecule type" value="Genomic_DNA"/>
</dbReference>
<proteinExistence type="predicted"/>
<dbReference type="GO" id="GO:0016747">
    <property type="term" value="F:acyltransferase activity, transferring groups other than amino-acyl groups"/>
    <property type="evidence" value="ECO:0007669"/>
    <property type="project" value="InterPro"/>
</dbReference>
<name>D5MFP4_METO1</name>
<keyword evidence="1 4" id="KW-0808">Transferase</keyword>
<evidence type="ECO:0000313" key="5">
    <source>
        <dbReference type="Proteomes" id="UP000006898"/>
    </source>
</evidence>
<reference evidence="4 5" key="1">
    <citation type="journal article" date="2010" name="Nature">
        <title>Nitrite-driven anaerobic methane oxidation by oxygenic bacteria.</title>
        <authorList>
            <person name="Ettwig K.F."/>
            <person name="Butler M.K."/>
            <person name="Le Paslier D."/>
            <person name="Pelletier E."/>
            <person name="Mangenot S."/>
            <person name="Kuypers M.M.M."/>
            <person name="Schreiber F."/>
            <person name="Dutilh B.E."/>
            <person name="Zedelius J."/>
            <person name="de Beer D."/>
            <person name="Gloerich J."/>
            <person name="Wessels H.J.C.T."/>
            <person name="van Allen T."/>
            <person name="Luesken F."/>
            <person name="Wu M."/>
            <person name="van de Pas-Schoonen K.T."/>
            <person name="Op den Camp H.J.M."/>
            <person name="Janssen-Megens E.M."/>
            <person name="Francoijs K-J."/>
            <person name="Stunnenberg H."/>
            <person name="Weissenbach J."/>
            <person name="Jetten M.S.M."/>
            <person name="Strous M."/>
        </authorList>
    </citation>
    <scope>NUCLEOTIDE SEQUENCE [LARGE SCALE GENOMIC DNA]</scope>
</reference>
<evidence type="ECO:0000313" key="4">
    <source>
        <dbReference type="EMBL" id="CBE68575.1"/>
    </source>
</evidence>
<evidence type="ECO:0000256" key="1">
    <source>
        <dbReference type="ARBA" id="ARBA00022679"/>
    </source>
</evidence>
<dbReference type="CDD" id="cd04301">
    <property type="entry name" value="NAT_SF"/>
    <property type="match status" value="1"/>
</dbReference>
<dbReference type="AlphaFoldDB" id="D5MFP4"/>
<dbReference type="Pfam" id="PF13508">
    <property type="entry name" value="Acetyltransf_7"/>
    <property type="match status" value="1"/>
</dbReference>
<dbReference type="Proteomes" id="UP000006898">
    <property type="component" value="Chromosome"/>
</dbReference>
<gene>
    <name evidence="4" type="ORF">DAMO_1515</name>
</gene>
<dbReference type="SUPFAM" id="SSF55729">
    <property type="entry name" value="Acyl-CoA N-acyltransferases (Nat)"/>
    <property type="match status" value="1"/>
</dbReference>
<dbReference type="PROSITE" id="PS51186">
    <property type="entry name" value="GNAT"/>
    <property type="match status" value="1"/>
</dbReference>
<evidence type="ECO:0000259" key="3">
    <source>
        <dbReference type="PROSITE" id="PS51186"/>
    </source>
</evidence>
<dbReference type="eggNOG" id="COG1246">
    <property type="taxonomic scope" value="Bacteria"/>
</dbReference>
<sequence>MRQRMVRKAKTTDVPAIARLVNMFAGKGDLLPLEPQELHGRIGDFYVCEQDGQIAGVCSLFVYGTDLAEIRSLAVQPECERKGIGRAVTEACIAAANTLPIRRVFALTYKPGFFERLGFRVVDRLTLPEKVWKDCRRCIKWDYCDEVAVLLELYRE</sequence>
<dbReference type="HOGENOM" id="CLU_119519_0_0_0"/>
<dbReference type="InterPro" id="IPR016181">
    <property type="entry name" value="Acyl_CoA_acyltransferase"/>
</dbReference>
<dbReference type="KEGG" id="mox:DAMO_1515"/>
<feature type="domain" description="N-acetyltransferase" evidence="3">
    <location>
        <begin position="4"/>
        <end position="156"/>
    </location>
</feature>